<keyword evidence="1" id="KW-0802">TPR repeat</keyword>
<evidence type="ECO:0000313" key="2">
    <source>
        <dbReference type="EMBL" id="MFC7443043.1"/>
    </source>
</evidence>
<feature type="repeat" description="TPR" evidence="1">
    <location>
        <begin position="141"/>
        <end position="174"/>
    </location>
</feature>
<dbReference type="Proteomes" id="UP001596500">
    <property type="component" value="Unassembled WGS sequence"/>
</dbReference>
<protein>
    <submittedName>
        <fullName evidence="2">Tetratricopeptide repeat protein</fullName>
    </submittedName>
</protein>
<reference evidence="3" key="1">
    <citation type="journal article" date="2019" name="Int. J. Syst. Evol. Microbiol.">
        <title>The Global Catalogue of Microorganisms (GCM) 10K type strain sequencing project: providing services to taxonomists for standard genome sequencing and annotation.</title>
        <authorList>
            <consortium name="The Broad Institute Genomics Platform"/>
            <consortium name="The Broad Institute Genome Sequencing Center for Infectious Disease"/>
            <person name="Wu L."/>
            <person name="Ma J."/>
        </authorList>
    </citation>
    <scope>NUCLEOTIDE SEQUENCE [LARGE SCALE GENOMIC DNA]</scope>
    <source>
        <strain evidence="3">CGMCC 1.12942</strain>
    </source>
</reference>
<gene>
    <name evidence="2" type="ORF">ACFQNG_18400</name>
</gene>
<accession>A0ABW2RPV6</accession>
<comment type="caution">
    <text evidence="2">The sequence shown here is derived from an EMBL/GenBank/DDBJ whole genome shotgun (WGS) entry which is preliminary data.</text>
</comment>
<dbReference type="PROSITE" id="PS50005">
    <property type="entry name" value="TPR"/>
    <property type="match status" value="1"/>
</dbReference>
<name>A0ABW2RPV6_9BACL</name>
<keyword evidence="3" id="KW-1185">Reference proteome</keyword>
<dbReference type="EMBL" id="JBHTBW010000071">
    <property type="protein sequence ID" value="MFC7443043.1"/>
    <property type="molecule type" value="Genomic_DNA"/>
</dbReference>
<dbReference type="RefSeq" id="WP_379867356.1">
    <property type="nucleotide sequence ID" value="NZ_JBHTBW010000071.1"/>
</dbReference>
<sequence length="212" mass="24782">MKTLEEININSLEIDIDYALGVHALRARLKEDIKMFENAAQCAKKGLEIARINYNYERMLELYIILADIYISSHKLHRAKSCLEAGIVLKNKITRRHWLILDAYLKLGVVHFKIKDNSSSRKYLQEARKIAEKENAVLKYAQAMLFTAKTFVPDRKYEEALSKFEEVIKLRTNEETYLEALEGLMQVYLLLGDNVNYIKYSKLYYKAQGFDL</sequence>
<evidence type="ECO:0000313" key="3">
    <source>
        <dbReference type="Proteomes" id="UP001596500"/>
    </source>
</evidence>
<dbReference type="SMART" id="SM00028">
    <property type="entry name" value="TPR"/>
    <property type="match status" value="4"/>
</dbReference>
<dbReference type="InterPro" id="IPR019734">
    <property type="entry name" value="TPR_rpt"/>
</dbReference>
<dbReference type="Gene3D" id="1.25.40.10">
    <property type="entry name" value="Tetratricopeptide repeat domain"/>
    <property type="match status" value="1"/>
</dbReference>
<dbReference type="InterPro" id="IPR011990">
    <property type="entry name" value="TPR-like_helical_dom_sf"/>
</dbReference>
<proteinExistence type="predicted"/>
<evidence type="ECO:0000256" key="1">
    <source>
        <dbReference type="PROSITE-ProRule" id="PRU00339"/>
    </source>
</evidence>
<dbReference type="SUPFAM" id="SSF48452">
    <property type="entry name" value="TPR-like"/>
    <property type="match status" value="1"/>
</dbReference>
<organism evidence="2 3">
    <name type="scientific">Laceyella putida</name>
    <dbReference type="NCBI Taxonomy" id="110101"/>
    <lineage>
        <taxon>Bacteria</taxon>
        <taxon>Bacillati</taxon>
        <taxon>Bacillota</taxon>
        <taxon>Bacilli</taxon>
        <taxon>Bacillales</taxon>
        <taxon>Thermoactinomycetaceae</taxon>
        <taxon>Laceyella</taxon>
    </lineage>
</organism>